<evidence type="ECO:0000256" key="1">
    <source>
        <dbReference type="ARBA" id="ARBA00022658"/>
    </source>
</evidence>
<accession>A0A8J9Z1F3</accession>
<organism evidence="3 4">
    <name type="scientific">Branchiostoma lanceolatum</name>
    <name type="common">Common lancelet</name>
    <name type="synonym">Amphioxus lanceolatum</name>
    <dbReference type="NCBI Taxonomy" id="7740"/>
    <lineage>
        <taxon>Eukaryota</taxon>
        <taxon>Metazoa</taxon>
        <taxon>Chordata</taxon>
        <taxon>Cephalochordata</taxon>
        <taxon>Leptocardii</taxon>
        <taxon>Amphioxiformes</taxon>
        <taxon>Branchiostomatidae</taxon>
        <taxon>Branchiostoma</taxon>
    </lineage>
</organism>
<dbReference type="Pfam" id="PF22697">
    <property type="entry name" value="SOS1_NGEF_PH"/>
    <property type="match status" value="1"/>
</dbReference>
<dbReference type="EMBL" id="OV696699">
    <property type="protein sequence ID" value="CAH1245845.1"/>
    <property type="molecule type" value="Genomic_DNA"/>
</dbReference>
<dbReference type="GO" id="GO:0035556">
    <property type="term" value="P:intracellular signal transduction"/>
    <property type="evidence" value="ECO:0007669"/>
    <property type="project" value="InterPro"/>
</dbReference>
<dbReference type="InterPro" id="IPR055251">
    <property type="entry name" value="SOS1_NGEF_PH"/>
</dbReference>
<dbReference type="SUPFAM" id="SSF50729">
    <property type="entry name" value="PH domain-like"/>
    <property type="match status" value="1"/>
</dbReference>
<dbReference type="Gene3D" id="2.30.29.30">
    <property type="entry name" value="Pleckstrin-homology domain (PH domain)/Phosphotyrosine-binding domain (PTB)"/>
    <property type="match status" value="1"/>
</dbReference>
<dbReference type="OrthoDB" id="10004999at2759"/>
<dbReference type="InterPro" id="IPR051336">
    <property type="entry name" value="RhoGEF_Guanine_NuclExch_SF"/>
</dbReference>
<dbReference type="InterPro" id="IPR011993">
    <property type="entry name" value="PH-like_dom_sf"/>
</dbReference>
<evidence type="ECO:0000313" key="4">
    <source>
        <dbReference type="Proteomes" id="UP000838412"/>
    </source>
</evidence>
<proteinExistence type="predicted"/>
<dbReference type="GO" id="GO:0005737">
    <property type="term" value="C:cytoplasm"/>
    <property type="evidence" value="ECO:0007669"/>
    <property type="project" value="TreeGrafter"/>
</dbReference>
<dbReference type="InterPro" id="IPR035899">
    <property type="entry name" value="DBL_dom_sf"/>
</dbReference>
<reference evidence="3" key="1">
    <citation type="submission" date="2022-01" db="EMBL/GenBank/DDBJ databases">
        <authorList>
            <person name="Braso-Vives M."/>
        </authorList>
    </citation>
    <scope>NUCLEOTIDE SEQUENCE</scope>
</reference>
<evidence type="ECO:0000259" key="2">
    <source>
        <dbReference type="SMART" id="SM00325"/>
    </source>
</evidence>
<sequence>MGVIPALRTMFQRSVGKEARHVMNELLDTEQIYVSELYDILEGYYKQFDNPELAHLIPPILHGKRSVLFGNLDEIYNFHNEVFLVLLESHRDRPALVGRCFVERQEDLQMYSKYCQNKTRSEALRRDCGDNAFFKECQLRLGHKLPLEAYLLKPVQRITKYQLLLKEMLKYTQDQEGRQDIDDALATMLEVLKNVNDIMHQIAITGFDGDLSQQGKLLMQGFLCCNSAGDLSQQGKLLMQGSFCCNSAGDLSQKGKLLMQGSFSVRGSSAGDLSQQGKLLMQGSFSGDLSQQGKLLMQGSFSVWGSSKDSKVKALRIRPMQRHIFLYEKLLLFCKKREDIKEGERACYSYKNCIQVTN</sequence>
<protein>
    <submittedName>
        <fullName evidence="3">MCF2L protein</fullName>
    </submittedName>
</protein>
<dbReference type="Proteomes" id="UP000838412">
    <property type="component" value="Chromosome 14"/>
</dbReference>
<dbReference type="Gene3D" id="1.20.900.10">
    <property type="entry name" value="Dbl homology (DH) domain"/>
    <property type="match status" value="1"/>
</dbReference>
<dbReference type="GO" id="GO:0005085">
    <property type="term" value="F:guanyl-nucleotide exchange factor activity"/>
    <property type="evidence" value="ECO:0007669"/>
    <property type="project" value="UniProtKB-KW"/>
</dbReference>
<name>A0A8J9Z1F3_BRALA</name>
<keyword evidence="4" id="KW-1185">Reference proteome</keyword>
<dbReference type="SMART" id="SM00325">
    <property type="entry name" value="RhoGEF"/>
    <property type="match status" value="1"/>
</dbReference>
<dbReference type="AlphaFoldDB" id="A0A8J9Z1F3"/>
<dbReference type="CDD" id="cd00160">
    <property type="entry name" value="RhoGEF"/>
    <property type="match status" value="1"/>
</dbReference>
<feature type="domain" description="DH" evidence="2">
    <location>
        <begin position="22"/>
        <end position="197"/>
    </location>
</feature>
<dbReference type="PANTHER" id="PTHR22826:SF211">
    <property type="entry name" value="LD43457P"/>
    <property type="match status" value="1"/>
</dbReference>
<dbReference type="InterPro" id="IPR000219">
    <property type="entry name" value="DH_dom"/>
</dbReference>
<dbReference type="PANTHER" id="PTHR22826">
    <property type="entry name" value="RHO GUANINE EXCHANGE FACTOR-RELATED"/>
    <property type="match status" value="1"/>
</dbReference>
<dbReference type="PROSITE" id="PS00741">
    <property type="entry name" value="DH_1"/>
    <property type="match status" value="1"/>
</dbReference>
<dbReference type="InterPro" id="IPR001331">
    <property type="entry name" value="GDS_CDC24_CS"/>
</dbReference>
<evidence type="ECO:0000313" key="3">
    <source>
        <dbReference type="EMBL" id="CAH1245845.1"/>
    </source>
</evidence>
<dbReference type="SUPFAM" id="SSF48065">
    <property type="entry name" value="DBL homology domain (DH-domain)"/>
    <property type="match status" value="1"/>
</dbReference>
<gene>
    <name evidence="3" type="primary">MCF2L</name>
    <name evidence="3" type="ORF">BLAG_LOCUS8058</name>
</gene>
<keyword evidence="1" id="KW-0344">Guanine-nucleotide releasing factor</keyword>
<dbReference type="Pfam" id="PF00621">
    <property type="entry name" value="RhoGEF"/>
    <property type="match status" value="1"/>
</dbReference>